<sequence>MSAIRQELFQSAVKFLKDSQVKSKPLQKRIAFLEYKGLTSDEIEEALRIANYEDITSDVQEVFLSQPNKNSFSEQITYTQSSIPRIDWKDYAIAAVLIGGIGYAITSVAKNYIISFWGALTSDDLEHDKQLFSDQFTTTISNLDVLKFDTQIIKKSLKEQSFEVTKILEILDNLLRDLKSYEEREDIELENLKEDMNSIRNLIPKLLEESEDSQEKLFTSLQQELKLLKSLAIRRVLPTQAIGSQVVEPLASSLSINTNMMSANSGAISDRSSIPALKL</sequence>
<reference evidence="1" key="1">
    <citation type="submission" date="2021-06" db="EMBL/GenBank/DDBJ databases">
        <authorList>
            <person name="Kallberg Y."/>
            <person name="Tangrot J."/>
            <person name="Rosling A."/>
        </authorList>
    </citation>
    <scope>NUCLEOTIDE SEQUENCE</scope>
    <source>
        <strain evidence="1">MA461A</strain>
    </source>
</reference>
<evidence type="ECO:0000313" key="2">
    <source>
        <dbReference type="Proteomes" id="UP000789920"/>
    </source>
</evidence>
<organism evidence="1 2">
    <name type="scientific">Racocetra persica</name>
    <dbReference type="NCBI Taxonomy" id="160502"/>
    <lineage>
        <taxon>Eukaryota</taxon>
        <taxon>Fungi</taxon>
        <taxon>Fungi incertae sedis</taxon>
        <taxon>Mucoromycota</taxon>
        <taxon>Glomeromycotina</taxon>
        <taxon>Glomeromycetes</taxon>
        <taxon>Diversisporales</taxon>
        <taxon>Gigasporaceae</taxon>
        <taxon>Racocetra</taxon>
    </lineage>
</organism>
<comment type="caution">
    <text evidence="1">The sequence shown here is derived from an EMBL/GenBank/DDBJ whole genome shotgun (WGS) entry which is preliminary data.</text>
</comment>
<dbReference type="Proteomes" id="UP000789920">
    <property type="component" value="Unassembled WGS sequence"/>
</dbReference>
<evidence type="ECO:0000313" key="1">
    <source>
        <dbReference type="EMBL" id="CAG8659666.1"/>
    </source>
</evidence>
<keyword evidence="2" id="KW-1185">Reference proteome</keyword>
<name>A0ACA9NPK7_9GLOM</name>
<gene>
    <name evidence="1" type="ORF">RPERSI_LOCUS8219</name>
</gene>
<accession>A0ACA9NPK7</accession>
<dbReference type="EMBL" id="CAJVQC010014694">
    <property type="protein sequence ID" value="CAG8659666.1"/>
    <property type="molecule type" value="Genomic_DNA"/>
</dbReference>
<feature type="non-terminal residue" evidence="1">
    <location>
        <position position="279"/>
    </location>
</feature>
<protein>
    <submittedName>
        <fullName evidence="1">3582_t:CDS:1</fullName>
    </submittedName>
</protein>
<proteinExistence type="predicted"/>